<dbReference type="PROSITE" id="PS50082">
    <property type="entry name" value="WD_REPEATS_2"/>
    <property type="match status" value="2"/>
</dbReference>
<dbReference type="Pfam" id="PF00400">
    <property type="entry name" value="WD40"/>
    <property type="match status" value="3"/>
</dbReference>
<dbReference type="EMBL" id="JADCNL010000002">
    <property type="protein sequence ID" value="KAG0492719.1"/>
    <property type="molecule type" value="Genomic_DNA"/>
</dbReference>
<evidence type="ECO:0000256" key="3">
    <source>
        <dbReference type="ARBA" id="ARBA00022694"/>
    </source>
</evidence>
<feature type="compositionally biased region" description="Basic and acidic residues" evidence="8">
    <location>
        <begin position="498"/>
        <end position="508"/>
    </location>
</feature>
<evidence type="ECO:0000256" key="7">
    <source>
        <dbReference type="PROSITE-ProRule" id="PRU00221"/>
    </source>
</evidence>
<comment type="caution">
    <text evidence="9">The sequence shown here is derived from an EMBL/GenBank/DDBJ whole genome shotgun (WGS) entry which is preliminary data.</text>
</comment>
<evidence type="ECO:0000256" key="4">
    <source>
        <dbReference type="ARBA" id="ARBA00022737"/>
    </source>
</evidence>
<evidence type="ECO:0000313" key="10">
    <source>
        <dbReference type="Proteomes" id="UP000636800"/>
    </source>
</evidence>
<keyword evidence="4 6" id="KW-0677">Repeat</keyword>
<keyword evidence="2 6" id="KW-0853">WD repeat</keyword>
<evidence type="ECO:0000256" key="5">
    <source>
        <dbReference type="ARBA" id="ARBA00023242"/>
    </source>
</evidence>
<comment type="subcellular location">
    <subcellularLocation>
        <location evidence="1 6">Nucleus</location>
    </subcellularLocation>
</comment>
<keyword evidence="3 6" id="KW-0819">tRNA processing</keyword>
<keyword evidence="10" id="KW-1185">Reference proteome</keyword>
<comment type="pathway">
    <text evidence="6">tRNA modification; N(7)-methylguanine-tRNA biosynthesis.</text>
</comment>
<protein>
    <recommendedName>
        <fullName evidence="6">tRNA (guanine-N(7)-)-methyltransferase non-catalytic subunit</fullName>
    </recommendedName>
    <alternativeName>
        <fullName evidence="6">WD repeat-containing protein 4 homolog</fullName>
    </alternativeName>
</protein>
<feature type="repeat" description="WD" evidence="7">
    <location>
        <begin position="197"/>
        <end position="233"/>
    </location>
</feature>
<dbReference type="InterPro" id="IPR015943">
    <property type="entry name" value="WD40/YVTN_repeat-like_dom_sf"/>
</dbReference>
<dbReference type="Gene3D" id="2.130.10.10">
    <property type="entry name" value="YVTN repeat-like/Quinoprotein amine dehydrogenase"/>
    <property type="match status" value="2"/>
</dbReference>
<evidence type="ECO:0000256" key="6">
    <source>
        <dbReference type="HAMAP-Rule" id="MF_03056"/>
    </source>
</evidence>
<dbReference type="HAMAP" id="MF_03056">
    <property type="entry name" value="TRM82"/>
    <property type="match status" value="1"/>
</dbReference>
<dbReference type="InterPro" id="IPR001680">
    <property type="entry name" value="WD40_rpt"/>
</dbReference>
<evidence type="ECO:0000256" key="2">
    <source>
        <dbReference type="ARBA" id="ARBA00022574"/>
    </source>
</evidence>
<dbReference type="GO" id="GO:0005634">
    <property type="term" value="C:nucleus"/>
    <property type="evidence" value="ECO:0007669"/>
    <property type="project" value="UniProtKB-SubCell"/>
</dbReference>
<dbReference type="InterPro" id="IPR036322">
    <property type="entry name" value="WD40_repeat_dom_sf"/>
</dbReference>
<dbReference type="AlphaFoldDB" id="A0A835RP26"/>
<evidence type="ECO:0000313" key="9">
    <source>
        <dbReference type="EMBL" id="KAG0492719.1"/>
    </source>
</evidence>
<dbReference type="PANTHER" id="PTHR16288:SF0">
    <property type="entry name" value="TRNA (GUANINE-N(7)-)-METHYLTRANSFERASE NON-CATALYTIC SUBUNIT WDR4"/>
    <property type="match status" value="1"/>
</dbReference>
<dbReference type="PROSITE" id="PS50294">
    <property type="entry name" value="WD_REPEATS_REGION"/>
    <property type="match status" value="1"/>
</dbReference>
<dbReference type="SMART" id="SM00320">
    <property type="entry name" value="WD40"/>
    <property type="match status" value="4"/>
</dbReference>
<keyword evidence="5 6" id="KW-0539">Nucleus</keyword>
<feature type="region of interest" description="Disordered" evidence="8">
    <location>
        <begin position="487"/>
        <end position="508"/>
    </location>
</feature>
<organism evidence="9 10">
    <name type="scientific">Vanilla planifolia</name>
    <name type="common">Vanilla</name>
    <dbReference type="NCBI Taxonomy" id="51239"/>
    <lineage>
        <taxon>Eukaryota</taxon>
        <taxon>Viridiplantae</taxon>
        <taxon>Streptophyta</taxon>
        <taxon>Embryophyta</taxon>
        <taxon>Tracheophyta</taxon>
        <taxon>Spermatophyta</taxon>
        <taxon>Magnoliopsida</taxon>
        <taxon>Liliopsida</taxon>
        <taxon>Asparagales</taxon>
        <taxon>Orchidaceae</taxon>
        <taxon>Vanilloideae</taxon>
        <taxon>Vanilleae</taxon>
        <taxon>Vanilla</taxon>
    </lineage>
</organism>
<comment type="subunit">
    <text evidence="6">Forms a heterodimer with the catalytic subunit.</text>
</comment>
<comment type="similarity">
    <text evidence="6">Belongs to the WD repeat TRM82 family.</text>
</comment>
<dbReference type="UniPathway" id="UPA00989"/>
<gene>
    <name evidence="9" type="ORF">HPP92_006117</name>
</gene>
<dbReference type="GO" id="GO:0005829">
    <property type="term" value="C:cytosol"/>
    <property type="evidence" value="ECO:0007669"/>
    <property type="project" value="TreeGrafter"/>
</dbReference>
<name>A0A835RP26_VANPL</name>
<dbReference type="SUPFAM" id="SSF50978">
    <property type="entry name" value="WD40 repeat-like"/>
    <property type="match status" value="1"/>
</dbReference>
<dbReference type="InterPro" id="IPR028884">
    <property type="entry name" value="Trm82"/>
</dbReference>
<evidence type="ECO:0000256" key="8">
    <source>
        <dbReference type="SAM" id="MobiDB-lite"/>
    </source>
</evidence>
<evidence type="ECO:0000256" key="1">
    <source>
        <dbReference type="ARBA" id="ARBA00004123"/>
    </source>
</evidence>
<comment type="function">
    <text evidence="6">Required for the formation of N(7)-methylguanine at position 46 (m7G46) in tRNA. In the complex, it is required to stabilize and induce conformational changes of the catalytic subunit.</text>
</comment>
<dbReference type="GO" id="GO:0043527">
    <property type="term" value="C:tRNA methyltransferase complex"/>
    <property type="evidence" value="ECO:0007669"/>
    <property type="project" value="TreeGrafter"/>
</dbReference>
<proteinExistence type="inferred from homology"/>
<accession>A0A835RP26</accession>
<sequence>MEEDLLMEGQTNKEAQVAPALISVHPLDKCIALAVGSELRVYNLEEDCPVSLSDDIGDPSHTDTIRVICFGANGRLFASAGDDKLVKIWKTDSWTCIANVYSEKRVSTVAISHDGLFVTFADKFGVVWIYGLEDCQSKSAAHKKAVTLLSHYCSIITSLKISPDGQFIASADRDFKIRITVFPKEPMTGAHEIQSFCLGHADFVSCLAFICPMDYQGSLLLSGGGDATVKLWDHVSGCLIDSCYLGKTAGLHESNEKMEYPAVTDIQANPDGSLIAVSVQGLHGVIFLRCDVAARILFIAKIVLLEESFVPTSLGLGSSAKLLWMAMGASNVPTLGVSHLVWLRALSGLDKGSVDVAKQEEALVAISTAVNVAMKNLLTKKQYSFDTLEMRKRDRNDRKMKCLLLMIGEKTTQRITSCYPVNLKRLVLLKCFDPFCFSNVICKVKVSRDLSCVWKLGQKRLWESTRMATLVTKQALGTITQHPIEGAKLQHDKKKRMRSDFDKSSVVE</sequence>
<dbReference type="GO" id="GO:0106004">
    <property type="term" value="P:tRNA (guanine-N7)-methylation"/>
    <property type="evidence" value="ECO:0007669"/>
    <property type="project" value="UniProtKB-UniRule"/>
</dbReference>
<feature type="repeat" description="WD" evidence="7">
    <location>
        <begin position="58"/>
        <end position="99"/>
    </location>
</feature>
<reference evidence="9 10" key="1">
    <citation type="journal article" date="2020" name="Nat. Food">
        <title>A phased Vanilla planifolia genome enables genetic improvement of flavour and production.</title>
        <authorList>
            <person name="Hasing T."/>
            <person name="Tang H."/>
            <person name="Brym M."/>
            <person name="Khazi F."/>
            <person name="Huang T."/>
            <person name="Chambers A.H."/>
        </authorList>
    </citation>
    <scope>NUCLEOTIDE SEQUENCE [LARGE SCALE GENOMIC DNA]</scope>
    <source>
        <tissue evidence="9">Leaf</tissue>
    </source>
</reference>
<dbReference type="Proteomes" id="UP000636800">
    <property type="component" value="Chromosome 2"/>
</dbReference>
<dbReference type="PANTHER" id="PTHR16288">
    <property type="entry name" value="WD40 REPEAT PROTEIN 4"/>
    <property type="match status" value="1"/>
</dbReference>